<feature type="region of interest" description="Disordered" evidence="1">
    <location>
        <begin position="1"/>
        <end position="42"/>
    </location>
</feature>
<proteinExistence type="predicted"/>
<dbReference type="Ensembl" id="ENSAZOT00000004196.1">
    <property type="protein sequence ID" value="ENSAZOP00000003943.1"/>
    <property type="gene ID" value="ENSAZOG00000002537.1"/>
</dbReference>
<reference evidence="2" key="1">
    <citation type="submission" date="2025-08" db="UniProtKB">
        <authorList>
            <consortium name="Ensembl"/>
        </authorList>
    </citation>
    <scope>IDENTIFICATION</scope>
</reference>
<accession>A0A8B9U7H2</accession>
<protein>
    <submittedName>
        <fullName evidence="2">Uncharacterized protein</fullName>
    </submittedName>
</protein>
<organism evidence="2 3">
    <name type="scientific">Anas zonorhyncha</name>
    <name type="common">Eastern spot-billed duck</name>
    <dbReference type="NCBI Taxonomy" id="75864"/>
    <lineage>
        <taxon>Eukaryota</taxon>
        <taxon>Metazoa</taxon>
        <taxon>Chordata</taxon>
        <taxon>Craniata</taxon>
        <taxon>Vertebrata</taxon>
        <taxon>Euteleostomi</taxon>
        <taxon>Archelosauria</taxon>
        <taxon>Archosauria</taxon>
        <taxon>Dinosauria</taxon>
        <taxon>Saurischia</taxon>
        <taxon>Theropoda</taxon>
        <taxon>Coelurosauria</taxon>
        <taxon>Aves</taxon>
        <taxon>Neognathae</taxon>
        <taxon>Galloanserae</taxon>
        <taxon>Anseriformes</taxon>
        <taxon>Anatidae</taxon>
        <taxon>Anatinae</taxon>
        <taxon>Anas</taxon>
    </lineage>
</organism>
<feature type="region of interest" description="Disordered" evidence="1">
    <location>
        <begin position="162"/>
        <end position="189"/>
    </location>
</feature>
<dbReference type="AlphaFoldDB" id="A0A8B9U7H2"/>
<evidence type="ECO:0000313" key="2">
    <source>
        <dbReference type="Ensembl" id="ENSAZOP00000003943.1"/>
    </source>
</evidence>
<dbReference type="Proteomes" id="UP000694549">
    <property type="component" value="Unplaced"/>
</dbReference>
<name>A0A8B9U7H2_9AVES</name>
<evidence type="ECO:0000256" key="1">
    <source>
        <dbReference type="SAM" id="MobiDB-lite"/>
    </source>
</evidence>
<reference evidence="2" key="2">
    <citation type="submission" date="2025-09" db="UniProtKB">
        <authorList>
            <consortium name="Ensembl"/>
        </authorList>
    </citation>
    <scope>IDENTIFICATION</scope>
</reference>
<sequence length="189" mass="20726">MWRPLRVSGTIQSRAKRPPALPLLPPAGPGRLSSAPTQSHCLPAFREPHSARTWLGRCGGHTHAPLPSPPPSRAAELAARRAPFPSLGSSDVPVSRKATFALKKKKNDFGSFNWPKLRPSDVSPVDSSIGFDYPVITHMAPNKELRFFFFFSFPGLLARLPPQTRPPTGLKTFLGRPPPAAGRHQQHRP</sequence>
<feature type="compositionally biased region" description="Pro residues" evidence="1">
    <location>
        <begin position="19"/>
        <end position="28"/>
    </location>
</feature>
<keyword evidence="3" id="KW-1185">Reference proteome</keyword>
<evidence type="ECO:0000313" key="3">
    <source>
        <dbReference type="Proteomes" id="UP000694549"/>
    </source>
</evidence>